<organism evidence="2 3">
    <name type="scientific">Suillus placidus</name>
    <dbReference type="NCBI Taxonomy" id="48579"/>
    <lineage>
        <taxon>Eukaryota</taxon>
        <taxon>Fungi</taxon>
        <taxon>Dikarya</taxon>
        <taxon>Basidiomycota</taxon>
        <taxon>Agaricomycotina</taxon>
        <taxon>Agaricomycetes</taxon>
        <taxon>Agaricomycetidae</taxon>
        <taxon>Boletales</taxon>
        <taxon>Suillineae</taxon>
        <taxon>Suillaceae</taxon>
        <taxon>Suillus</taxon>
    </lineage>
</organism>
<feature type="compositionally biased region" description="Basic and acidic residues" evidence="1">
    <location>
        <begin position="1"/>
        <end position="13"/>
    </location>
</feature>
<proteinExistence type="predicted"/>
<comment type="caution">
    <text evidence="2">The sequence shown here is derived from an EMBL/GenBank/DDBJ whole genome shotgun (WGS) entry which is preliminary data.</text>
</comment>
<feature type="region of interest" description="Disordered" evidence="1">
    <location>
        <begin position="1"/>
        <end position="26"/>
    </location>
</feature>
<protein>
    <submittedName>
        <fullName evidence="2">Uncharacterized protein</fullName>
    </submittedName>
</protein>
<evidence type="ECO:0000313" key="2">
    <source>
        <dbReference type="EMBL" id="KAG1771376.1"/>
    </source>
</evidence>
<dbReference type="Proteomes" id="UP000714275">
    <property type="component" value="Unassembled WGS sequence"/>
</dbReference>
<accession>A0A9P7CZD8</accession>
<dbReference type="OrthoDB" id="2690669at2759"/>
<evidence type="ECO:0000313" key="3">
    <source>
        <dbReference type="Proteomes" id="UP000714275"/>
    </source>
</evidence>
<gene>
    <name evidence="2" type="ORF">EV702DRAFT_1201978</name>
</gene>
<sequence>MSKRAAPHDDQPSAKRARLQGASPASALTDPGAWLILEQFLTTLITYSDTEVAFAAYLGDCHCLNDWTEARLALFSGDGNDALALSNLLELKWKLIPDSASSTIASTSTSAAVVMHPHRSRQPKNLFIDNEADEDEQEQEQDNLELEILAGPSRHVMVMQLPAPNHKFSAAVNRLQDKYTDDMSRSSETYIQNTTYMFHVYRTVTQFVADHLEKQGFSVRESESVDCTNLKLPDPCRVQIKSGKYKGDVAYVFDPDQTNNFVMVLILPRDFLYPMPKGSVMLFDRSRTPANSSTDIIHCGIVVGWSYKVEKYYGGLLKKNVHRYIIEQVYIPYPDDIRLHLQSGFNLSFVKKAKIAYSMQMLDQDGLSSLEAL</sequence>
<dbReference type="EMBL" id="JABBWD010000059">
    <property type="protein sequence ID" value="KAG1771376.1"/>
    <property type="molecule type" value="Genomic_DNA"/>
</dbReference>
<dbReference type="AlphaFoldDB" id="A0A9P7CZD8"/>
<keyword evidence="3" id="KW-1185">Reference proteome</keyword>
<evidence type="ECO:0000256" key="1">
    <source>
        <dbReference type="SAM" id="MobiDB-lite"/>
    </source>
</evidence>
<reference evidence="2" key="1">
    <citation type="journal article" date="2020" name="New Phytol.">
        <title>Comparative genomics reveals dynamic genome evolution in host specialist ectomycorrhizal fungi.</title>
        <authorList>
            <person name="Lofgren L.A."/>
            <person name="Nguyen N.H."/>
            <person name="Vilgalys R."/>
            <person name="Ruytinx J."/>
            <person name="Liao H.L."/>
            <person name="Branco S."/>
            <person name="Kuo A."/>
            <person name="LaButti K."/>
            <person name="Lipzen A."/>
            <person name="Andreopoulos W."/>
            <person name="Pangilinan J."/>
            <person name="Riley R."/>
            <person name="Hundley H."/>
            <person name="Na H."/>
            <person name="Barry K."/>
            <person name="Grigoriev I.V."/>
            <person name="Stajich J.E."/>
            <person name="Kennedy P.G."/>
        </authorList>
    </citation>
    <scope>NUCLEOTIDE SEQUENCE</scope>
    <source>
        <strain evidence="2">DOB743</strain>
    </source>
</reference>
<name>A0A9P7CZD8_9AGAM</name>